<keyword evidence="4" id="KW-1185">Reference proteome</keyword>
<dbReference type="GO" id="GO:0016787">
    <property type="term" value="F:hydrolase activity"/>
    <property type="evidence" value="ECO:0007669"/>
    <property type="project" value="UniProtKB-KW"/>
</dbReference>
<organism evidence="3 4">
    <name type="scientific">Cellulomonas avistercoris</name>
    <dbReference type="NCBI Taxonomy" id="2762242"/>
    <lineage>
        <taxon>Bacteria</taxon>
        <taxon>Bacillati</taxon>
        <taxon>Actinomycetota</taxon>
        <taxon>Actinomycetes</taxon>
        <taxon>Micrococcales</taxon>
        <taxon>Cellulomonadaceae</taxon>
        <taxon>Cellulomonas</taxon>
    </lineage>
</organism>
<evidence type="ECO:0000313" key="3">
    <source>
        <dbReference type="EMBL" id="MBD7917717.1"/>
    </source>
</evidence>
<feature type="domain" description="AB hydrolase-1" evidence="2">
    <location>
        <begin position="27"/>
        <end position="125"/>
    </location>
</feature>
<dbReference type="PANTHER" id="PTHR43433:SF5">
    <property type="entry name" value="AB HYDROLASE-1 DOMAIN-CONTAINING PROTEIN"/>
    <property type="match status" value="1"/>
</dbReference>
<keyword evidence="3" id="KW-0378">Hydrolase</keyword>
<dbReference type="EMBL" id="JACSQV010000003">
    <property type="protein sequence ID" value="MBD7917717.1"/>
    <property type="molecule type" value="Genomic_DNA"/>
</dbReference>
<accession>A0ABR8QBB0</accession>
<dbReference type="InterPro" id="IPR050471">
    <property type="entry name" value="AB_hydrolase"/>
</dbReference>
<protein>
    <submittedName>
        <fullName evidence="3">Alpha/beta fold hydrolase</fullName>
    </submittedName>
</protein>
<dbReference type="Gene3D" id="3.40.50.1820">
    <property type="entry name" value="alpha/beta hydrolase"/>
    <property type="match status" value="1"/>
</dbReference>
<dbReference type="SUPFAM" id="SSF53474">
    <property type="entry name" value="alpha/beta-Hydrolases"/>
    <property type="match status" value="1"/>
</dbReference>
<feature type="region of interest" description="Disordered" evidence="1">
    <location>
        <begin position="238"/>
        <end position="258"/>
    </location>
</feature>
<evidence type="ECO:0000313" key="4">
    <source>
        <dbReference type="Proteomes" id="UP000604241"/>
    </source>
</evidence>
<reference evidence="3 4" key="1">
    <citation type="submission" date="2020-08" db="EMBL/GenBank/DDBJ databases">
        <title>A Genomic Blueprint of the Chicken Gut Microbiome.</title>
        <authorList>
            <person name="Gilroy R."/>
            <person name="Ravi A."/>
            <person name="Getino M."/>
            <person name="Pursley I."/>
            <person name="Horton D.L."/>
            <person name="Alikhan N.-F."/>
            <person name="Baker D."/>
            <person name="Gharbi K."/>
            <person name="Hall N."/>
            <person name="Watson M."/>
            <person name="Adriaenssens E.M."/>
            <person name="Foster-Nyarko E."/>
            <person name="Jarju S."/>
            <person name="Secka A."/>
            <person name="Antonio M."/>
            <person name="Oren A."/>
            <person name="Chaudhuri R."/>
            <person name="La Ragione R.M."/>
            <person name="Hildebrand F."/>
            <person name="Pallen M.J."/>
        </authorList>
    </citation>
    <scope>NUCLEOTIDE SEQUENCE [LARGE SCALE GENOMIC DNA]</scope>
    <source>
        <strain evidence="3 4">Sa3CUA2</strain>
    </source>
</reference>
<dbReference type="InterPro" id="IPR000073">
    <property type="entry name" value="AB_hydrolase_1"/>
</dbReference>
<gene>
    <name evidence="3" type="ORF">H9657_05405</name>
</gene>
<dbReference type="PANTHER" id="PTHR43433">
    <property type="entry name" value="HYDROLASE, ALPHA/BETA FOLD FAMILY PROTEIN"/>
    <property type="match status" value="1"/>
</dbReference>
<dbReference type="RefSeq" id="WP_191781135.1">
    <property type="nucleotide sequence ID" value="NZ_JACSQV010000003.1"/>
</dbReference>
<proteinExistence type="predicted"/>
<evidence type="ECO:0000256" key="1">
    <source>
        <dbReference type="SAM" id="MobiDB-lite"/>
    </source>
</evidence>
<dbReference type="InterPro" id="IPR029058">
    <property type="entry name" value="AB_hydrolase_fold"/>
</dbReference>
<sequence>MNHDTRRLPAPGGQVGPLWVVTRGSGPPLVLLHGNGEDHHVFDRMVPALGAGRTLVGIDSRAHGRSPRGDGPLRIATMADDVALVLDLLGLPSVDVLGFSDGGNIGLELAVRHPGRIRRLVVVGANLFPAGMNRSMRAVGRVGHALLSVLAPVVPRLRVPAERFALMVHDPCLDPADLARVDVPTLVVTGERDVVRPEHTRLIVGSIPGARSAVVAGVGHMVPVQAPDRLSALVTAFLADGPPDEPSGGTAGATRANP</sequence>
<comment type="caution">
    <text evidence="3">The sequence shown here is derived from an EMBL/GenBank/DDBJ whole genome shotgun (WGS) entry which is preliminary data.</text>
</comment>
<evidence type="ECO:0000259" key="2">
    <source>
        <dbReference type="Pfam" id="PF00561"/>
    </source>
</evidence>
<name>A0ABR8QBB0_9CELL</name>
<dbReference type="Proteomes" id="UP000604241">
    <property type="component" value="Unassembled WGS sequence"/>
</dbReference>
<dbReference type="Pfam" id="PF00561">
    <property type="entry name" value="Abhydrolase_1"/>
    <property type="match status" value="1"/>
</dbReference>